<dbReference type="PANTHER" id="PTHR42820">
    <property type="entry name" value="SHORT-CHAIN DEHYDROGENASE REDUCTASE"/>
    <property type="match status" value="1"/>
</dbReference>
<dbReference type="Gene3D" id="3.40.50.720">
    <property type="entry name" value="NAD(P)-binding Rossmann-like Domain"/>
    <property type="match status" value="1"/>
</dbReference>
<evidence type="ECO:0000313" key="2">
    <source>
        <dbReference type="EMBL" id="RZO77812.1"/>
    </source>
</evidence>
<protein>
    <submittedName>
        <fullName evidence="2">SDR family oxidoreductase</fullName>
    </submittedName>
</protein>
<dbReference type="EMBL" id="SHAG01000001">
    <property type="protein sequence ID" value="RZO77812.1"/>
    <property type="molecule type" value="Genomic_DNA"/>
</dbReference>
<dbReference type="SUPFAM" id="SSF51735">
    <property type="entry name" value="NAD(P)-binding Rossmann-fold domains"/>
    <property type="match status" value="1"/>
</dbReference>
<evidence type="ECO:0000256" key="1">
    <source>
        <dbReference type="ARBA" id="ARBA00006484"/>
    </source>
</evidence>
<sequence length="265" mass="28161">MNKRLREKVAVISGGTSGIGEATVELFVKEGAEVVFSGRSVEKGKTIAERTGAIYFQADVMSEEDIEGTIKVAVDRYGGLDILFNNAGGTTKGPVETVTAEEINYAWTLLFSSAVLSTKHAVPYMKQRGGGCIINNSSIAGLRDNQGDLMYSSVKAALTHYSKLAGARLGPDGIRVNVISPGAIATPIFWGGSQVALEDGEYEGKMGKLQRNLAKASPLATSGFPLDIANGALFLASEEGRFINSHDLVIDGGRTSMFYEKPDQS</sequence>
<dbReference type="InterPro" id="IPR036291">
    <property type="entry name" value="NAD(P)-bd_dom_sf"/>
</dbReference>
<accession>A0A520S5Q7</accession>
<dbReference type="InterPro" id="IPR002347">
    <property type="entry name" value="SDR_fam"/>
</dbReference>
<dbReference type="AlphaFoldDB" id="A0A520S5Q7"/>
<name>A0A520S5Q7_9GAMM</name>
<dbReference type="Pfam" id="PF13561">
    <property type="entry name" value="adh_short_C2"/>
    <property type="match status" value="1"/>
</dbReference>
<comment type="caution">
    <text evidence="2">The sequence shown here is derived from an EMBL/GenBank/DDBJ whole genome shotgun (WGS) entry which is preliminary data.</text>
</comment>
<dbReference type="PRINTS" id="PR00081">
    <property type="entry name" value="GDHRDH"/>
</dbReference>
<gene>
    <name evidence="2" type="ORF">EVA68_00885</name>
</gene>
<comment type="similarity">
    <text evidence="1">Belongs to the short-chain dehydrogenases/reductases (SDR) family.</text>
</comment>
<dbReference type="CDD" id="cd05233">
    <property type="entry name" value="SDR_c"/>
    <property type="match status" value="1"/>
</dbReference>
<reference evidence="2 3" key="1">
    <citation type="submission" date="2019-02" db="EMBL/GenBank/DDBJ databases">
        <title>Prokaryotic population dynamics and viral predation in marine succession experiment using metagenomics: the confinement effect.</title>
        <authorList>
            <person name="Haro-Moreno J.M."/>
            <person name="Rodriguez-Valera F."/>
            <person name="Lopez-Perez M."/>
        </authorList>
    </citation>
    <scope>NUCLEOTIDE SEQUENCE [LARGE SCALE GENOMIC DNA]</scope>
    <source>
        <strain evidence="2">MED-G157</strain>
    </source>
</reference>
<dbReference type="Proteomes" id="UP000316199">
    <property type="component" value="Unassembled WGS sequence"/>
</dbReference>
<proteinExistence type="inferred from homology"/>
<evidence type="ECO:0000313" key="3">
    <source>
        <dbReference type="Proteomes" id="UP000316199"/>
    </source>
</evidence>
<organism evidence="2 3">
    <name type="scientific">OM182 bacterium</name>
    <dbReference type="NCBI Taxonomy" id="2510334"/>
    <lineage>
        <taxon>Bacteria</taxon>
        <taxon>Pseudomonadati</taxon>
        <taxon>Pseudomonadota</taxon>
        <taxon>Gammaproteobacteria</taxon>
        <taxon>OMG group</taxon>
        <taxon>OM182 clade</taxon>
    </lineage>
</organism>
<dbReference type="FunFam" id="3.40.50.720:FF:000084">
    <property type="entry name" value="Short-chain dehydrogenase reductase"/>
    <property type="match status" value="1"/>
</dbReference>
<dbReference type="PRINTS" id="PR00080">
    <property type="entry name" value="SDRFAMILY"/>
</dbReference>
<dbReference type="PANTHER" id="PTHR42820:SF1">
    <property type="entry name" value="SHORT-CHAIN DEHYDROGENASE_REDUCTASE FAMILY PROTEIN"/>
    <property type="match status" value="1"/>
</dbReference>